<evidence type="ECO:0000313" key="3">
    <source>
        <dbReference type="Proteomes" id="UP000008549"/>
    </source>
</evidence>
<organism evidence="2 3">
    <name type="scientific">Caenorhabditis briggsae</name>
    <dbReference type="NCBI Taxonomy" id="6238"/>
    <lineage>
        <taxon>Eukaryota</taxon>
        <taxon>Metazoa</taxon>
        <taxon>Ecdysozoa</taxon>
        <taxon>Nematoda</taxon>
        <taxon>Chromadorea</taxon>
        <taxon>Rhabditida</taxon>
        <taxon>Rhabditina</taxon>
        <taxon>Rhabditomorpha</taxon>
        <taxon>Rhabditoidea</taxon>
        <taxon>Rhabditidae</taxon>
        <taxon>Peloderinae</taxon>
        <taxon>Caenorhabditis</taxon>
    </lineage>
</organism>
<dbReference type="GeneID" id="68918949"/>
<dbReference type="KEGG" id="cbr:CBG_27498"/>
<dbReference type="AlphaFoldDB" id="B6IF13"/>
<dbReference type="EMBL" id="HE601451">
    <property type="protein sequence ID" value="CAR98493.1"/>
    <property type="molecule type" value="Genomic_DNA"/>
</dbReference>
<keyword evidence="1" id="KW-0472">Membrane</keyword>
<accession>B6IF13</accession>
<dbReference type="RefSeq" id="XP_045098065.1">
    <property type="nucleotide sequence ID" value="XM_045239048.1"/>
</dbReference>
<reference evidence="2 3" key="1">
    <citation type="journal article" date="2003" name="PLoS Biol.">
        <title>The genome sequence of Caenorhabditis briggsae: a platform for comparative genomics.</title>
        <authorList>
            <person name="Stein L.D."/>
            <person name="Bao Z."/>
            <person name="Blasiar D."/>
            <person name="Blumenthal T."/>
            <person name="Brent M.R."/>
            <person name="Chen N."/>
            <person name="Chinwalla A."/>
            <person name="Clarke L."/>
            <person name="Clee C."/>
            <person name="Coghlan A."/>
            <person name="Coulson A."/>
            <person name="D'Eustachio P."/>
            <person name="Fitch D.H."/>
            <person name="Fulton L.A."/>
            <person name="Fulton R.E."/>
            <person name="Griffiths-Jones S."/>
            <person name="Harris T.W."/>
            <person name="Hillier L.W."/>
            <person name="Kamath R."/>
            <person name="Kuwabara P.E."/>
            <person name="Mardis E.R."/>
            <person name="Marra M.A."/>
            <person name="Miner T.L."/>
            <person name="Minx P."/>
            <person name="Mullikin J.C."/>
            <person name="Plumb R.W."/>
            <person name="Rogers J."/>
            <person name="Schein J.E."/>
            <person name="Sohrmann M."/>
            <person name="Spieth J."/>
            <person name="Stajich J.E."/>
            <person name="Wei C."/>
            <person name="Willey D."/>
            <person name="Wilson R.K."/>
            <person name="Durbin R."/>
            <person name="Waterston R.H."/>
        </authorList>
    </citation>
    <scope>NUCLEOTIDE SEQUENCE [LARGE SCALE GENOMIC DNA]</scope>
    <source>
        <strain evidence="2 3">AF16</strain>
    </source>
</reference>
<reference evidence="2 3" key="2">
    <citation type="journal article" date="2011" name="PLoS Genet.">
        <title>Caenorhabditis briggsae recombinant inbred line genotypes reveal inter-strain incompatibility and the evolution of recombination.</title>
        <authorList>
            <person name="Ross J.A."/>
            <person name="Koboldt D.C."/>
            <person name="Staisch J.E."/>
            <person name="Chamberlin H.M."/>
            <person name="Gupta B.P."/>
            <person name="Miller R.D."/>
            <person name="Baird S.E."/>
            <person name="Haag E.S."/>
        </authorList>
    </citation>
    <scope>NUCLEOTIDE SEQUENCE [LARGE SCALE GENOMIC DNA]</scope>
    <source>
        <strain evidence="2 3">AF16</strain>
    </source>
</reference>
<keyword evidence="1" id="KW-0812">Transmembrane</keyword>
<keyword evidence="1" id="KW-1133">Transmembrane helix</keyword>
<dbReference type="InParanoid" id="B6IF13"/>
<evidence type="ECO:0000256" key="1">
    <source>
        <dbReference type="SAM" id="Phobius"/>
    </source>
</evidence>
<dbReference type="CTD" id="68918949"/>
<name>B6IF13_CAEBR</name>
<protein>
    <submittedName>
        <fullName evidence="2">Protein CBG27498</fullName>
    </submittedName>
</protein>
<gene>
    <name evidence="2" type="ORF">CBG27498</name>
    <name evidence="2" type="ORF">CBG_27498</name>
</gene>
<feature type="transmembrane region" description="Helical" evidence="1">
    <location>
        <begin position="20"/>
        <end position="42"/>
    </location>
</feature>
<sequence>MQNLRYRSDNLQSEKNNMTIIFQLFFFLENITLAVVVPSFSLTR</sequence>
<proteinExistence type="predicted"/>
<evidence type="ECO:0000313" key="2">
    <source>
        <dbReference type="EMBL" id="CAR98493.1"/>
    </source>
</evidence>
<dbReference type="Proteomes" id="UP000008549">
    <property type="component" value="Unassembled WGS sequence"/>
</dbReference>
<dbReference type="HOGENOM" id="CLU_3225087_0_0_1"/>
<keyword evidence="3" id="KW-1185">Reference proteome</keyword>